<evidence type="ECO:0000256" key="4">
    <source>
        <dbReference type="ARBA" id="ARBA00023004"/>
    </source>
</evidence>
<dbReference type="SUPFAM" id="SSF51197">
    <property type="entry name" value="Clavaminate synthase-like"/>
    <property type="match status" value="1"/>
</dbReference>
<evidence type="ECO:0000259" key="6">
    <source>
        <dbReference type="PROSITE" id="PS51471"/>
    </source>
</evidence>
<evidence type="ECO:0000256" key="5">
    <source>
        <dbReference type="PIRSR" id="PIRSR604574-2"/>
    </source>
</evidence>
<feature type="binding site" evidence="5">
    <location>
        <position position="214"/>
    </location>
    <ligand>
        <name>Fe cation</name>
        <dbReference type="ChEBI" id="CHEBI:24875"/>
        <note>catalytic</note>
    </ligand>
</feature>
<dbReference type="InterPro" id="IPR027450">
    <property type="entry name" value="AlkB-like"/>
</dbReference>
<keyword evidence="3" id="KW-0560">Oxidoreductase</keyword>
<organism evidence="7 8">
    <name type="scientific">Halocaridina rubra</name>
    <name type="common">Hawaiian red shrimp</name>
    <dbReference type="NCBI Taxonomy" id="373956"/>
    <lineage>
        <taxon>Eukaryota</taxon>
        <taxon>Metazoa</taxon>
        <taxon>Ecdysozoa</taxon>
        <taxon>Arthropoda</taxon>
        <taxon>Crustacea</taxon>
        <taxon>Multicrustacea</taxon>
        <taxon>Malacostraca</taxon>
        <taxon>Eumalacostraca</taxon>
        <taxon>Eucarida</taxon>
        <taxon>Decapoda</taxon>
        <taxon>Pleocyemata</taxon>
        <taxon>Caridea</taxon>
        <taxon>Atyoidea</taxon>
        <taxon>Atyidae</taxon>
        <taxon>Halocaridina</taxon>
    </lineage>
</organism>
<evidence type="ECO:0000313" key="8">
    <source>
        <dbReference type="Proteomes" id="UP001381693"/>
    </source>
</evidence>
<accession>A0AAN9A1D7</accession>
<dbReference type="GO" id="GO:0008198">
    <property type="term" value="F:ferrous iron binding"/>
    <property type="evidence" value="ECO:0007669"/>
    <property type="project" value="TreeGrafter"/>
</dbReference>
<protein>
    <submittedName>
        <fullName evidence="7">Nucleic acid dioxygenase alkbh1</fullName>
    </submittedName>
</protein>
<comment type="cofactor">
    <cofactor evidence="5">
        <name>Fe(2+)</name>
        <dbReference type="ChEBI" id="CHEBI:29033"/>
    </cofactor>
    <text evidence="5">Binds 1 Fe(2+) ion per subunit.</text>
</comment>
<keyword evidence="4 5" id="KW-0408">Iron</keyword>
<dbReference type="PANTHER" id="PTHR16557:SF2">
    <property type="entry name" value="NUCLEIC ACID DIOXYGENASE ALKBH1"/>
    <property type="match status" value="1"/>
</dbReference>
<dbReference type="AlphaFoldDB" id="A0AAN9A1D7"/>
<dbReference type="GO" id="GO:0035516">
    <property type="term" value="F:broad specificity oxidative DNA demethylase activity"/>
    <property type="evidence" value="ECO:0007669"/>
    <property type="project" value="TreeGrafter"/>
</dbReference>
<comment type="caution">
    <text evidence="7">The sequence shown here is derived from an EMBL/GenBank/DDBJ whole genome shotgun (WGS) entry which is preliminary data.</text>
</comment>
<feature type="domain" description="Fe2OG dioxygenase" evidence="6">
    <location>
        <begin position="194"/>
        <end position="302"/>
    </location>
</feature>
<proteinExistence type="predicted"/>
<sequence length="385" mass="43990">MEEMTKSTLVGDCNDAEDRFKEAFKYYKRRKPPPDMKDILQVGDDCKGVVQIPGLTLCNTEENEVEALGLIPFKLWKIWTFSSHPGLVIIQNPFTREGQMKWIHDCLTKYSRPPNKTNLASHGITQCDKTWWEQSTSTEGKKTDLIKKLRWATLGYHHNWDTKEYSESNRGEMPSDLMKLCNIITKVLGYEEFRAEAAIINYYHMDSSLGPHTDHSEPNRSAPLLSFSFGQGAIFLIGGSSKETKPTALLLHSGDIMIMAGASRLAYHAVPRIIKVPEEPWKIDYCDQCFAVKYTAFYNCEESLLSDGKEKNTNNRQKENFSCTVYKSSILTDSNRRNCSACKSENYIKIELSSNLLDILEYAKTSRININVRQVLLSSMKNLQF</sequence>
<dbReference type="GO" id="GO:0035513">
    <property type="term" value="P:oxidative RNA demethylation"/>
    <property type="evidence" value="ECO:0007669"/>
    <property type="project" value="TreeGrafter"/>
</dbReference>
<gene>
    <name evidence="7" type="primary">ALKBH1</name>
    <name evidence="7" type="ORF">SK128_002682</name>
</gene>
<dbReference type="InterPro" id="IPR037151">
    <property type="entry name" value="AlkB-like_sf"/>
</dbReference>
<dbReference type="PANTHER" id="PTHR16557">
    <property type="entry name" value="ALKYLATED DNA REPAIR PROTEIN ALKB-RELATED"/>
    <property type="match status" value="1"/>
</dbReference>
<dbReference type="Proteomes" id="UP001381693">
    <property type="component" value="Unassembled WGS sequence"/>
</dbReference>
<keyword evidence="1 5" id="KW-0479">Metal-binding</keyword>
<dbReference type="GO" id="GO:0005634">
    <property type="term" value="C:nucleus"/>
    <property type="evidence" value="ECO:0007669"/>
    <property type="project" value="TreeGrafter"/>
</dbReference>
<reference evidence="7 8" key="1">
    <citation type="submission" date="2023-11" db="EMBL/GenBank/DDBJ databases">
        <title>Halocaridina rubra genome assembly.</title>
        <authorList>
            <person name="Smith C."/>
        </authorList>
    </citation>
    <scope>NUCLEOTIDE SEQUENCE [LARGE SCALE GENOMIC DNA]</scope>
    <source>
        <strain evidence="7">EP-1</strain>
        <tissue evidence="7">Whole</tissue>
    </source>
</reference>
<keyword evidence="2 7" id="KW-0223">Dioxygenase</keyword>
<dbReference type="Pfam" id="PF13532">
    <property type="entry name" value="2OG-FeII_Oxy_2"/>
    <property type="match status" value="1"/>
</dbReference>
<evidence type="ECO:0000256" key="3">
    <source>
        <dbReference type="ARBA" id="ARBA00023002"/>
    </source>
</evidence>
<evidence type="ECO:0000313" key="7">
    <source>
        <dbReference type="EMBL" id="KAK7070839.1"/>
    </source>
</evidence>
<dbReference type="InterPro" id="IPR005123">
    <property type="entry name" value="Oxoglu/Fe-dep_dioxygenase_dom"/>
</dbReference>
<dbReference type="GO" id="GO:0005737">
    <property type="term" value="C:cytoplasm"/>
    <property type="evidence" value="ECO:0007669"/>
    <property type="project" value="TreeGrafter"/>
</dbReference>
<feature type="binding site" evidence="5">
    <location>
        <position position="268"/>
    </location>
    <ligand>
        <name>Fe cation</name>
        <dbReference type="ChEBI" id="CHEBI:24875"/>
        <note>catalytic</note>
    </ligand>
</feature>
<evidence type="ECO:0000256" key="2">
    <source>
        <dbReference type="ARBA" id="ARBA00022964"/>
    </source>
</evidence>
<dbReference type="Gene3D" id="2.60.120.590">
    <property type="entry name" value="Alpha-ketoglutarate-dependent dioxygenase AlkB-like"/>
    <property type="match status" value="1"/>
</dbReference>
<dbReference type="InterPro" id="IPR004574">
    <property type="entry name" value="Alkb"/>
</dbReference>
<dbReference type="EMBL" id="JAXCGZ010015221">
    <property type="protein sequence ID" value="KAK7070839.1"/>
    <property type="molecule type" value="Genomic_DNA"/>
</dbReference>
<name>A0AAN9A1D7_HALRR</name>
<dbReference type="PROSITE" id="PS51471">
    <property type="entry name" value="FE2OG_OXY"/>
    <property type="match status" value="1"/>
</dbReference>
<feature type="binding site" evidence="5">
    <location>
        <position position="212"/>
    </location>
    <ligand>
        <name>Fe cation</name>
        <dbReference type="ChEBI" id="CHEBI:24875"/>
        <note>catalytic</note>
    </ligand>
</feature>
<dbReference type="GO" id="GO:0035515">
    <property type="term" value="F:oxidative RNA demethylase activity"/>
    <property type="evidence" value="ECO:0007669"/>
    <property type="project" value="TreeGrafter"/>
</dbReference>
<evidence type="ECO:0000256" key="1">
    <source>
        <dbReference type="ARBA" id="ARBA00022723"/>
    </source>
</evidence>
<keyword evidence="8" id="KW-1185">Reference proteome</keyword>